<dbReference type="NCBIfam" id="TIGR01640">
    <property type="entry name" value="F_box_assoc_1"/>
    <property type="match status" value="1"/>
</dbReference>
<dbReference type="EMBL" id="JBBPBK010000006">
    <property type="protein sequence ID" value="KAK9282989.1"/>
    <property type="molecule type" value="Genomic_DNA"/>
</dbReference>
<reference evidence="2 3" key="1">
    <citation type="journal article" date="2024" name="Plant J.">
        <title>Genome sequences and population genomics reveal climatic adaptation and genomic divergence between two closely related sweetgum species.</title>
        <authorList>
            <person name="Xu W.Q."/>
            <person name="Ren C.Q."/>
            <person name="Zhang X.Y."/>
            <person name="Comes H.P."/>
            <person name="Liu X.H."/>
            <person name="Li Y.G."/>
            <person name="Kettle C.J."/>
            <person name="Jalonen R."/>
            <person name="Gaisberger H."/>
            <person name="Ma Y.Z."/>
            <person name="Qiu Y.X."/>
        </authorList>
    </citation>
    <scope>NUCLEOTIDE SEQUENCE [LARGE SCALE GENOMIC DNA]</scope>
    <source>
        <strain evidence="2">Hangzhou</strain>
    </source>
</reference>
<accession>A0AAP0RRI1</accession>
<evidence type="ECO:0000313" key="3">
    <source>
        <dbReference type="Proteomes" id="UP001415857"/>
    </source>
</evidence>
<dbReference type="Proteomes" id="UP001415857">
    <property type="component" value="Unassembled WGS sequence"/>
</dbReference>
<dbReference type="AlphaFoldDB" id="A0AAP0RRI1"/>
<dbReference type="InterPro" id="IPR011043">
    <property type="entry name" value="Gal_Oxase/kelch_b-propeller"/>
</dbReference>
<organism evidence="2 3">
    <name type="scientific">Liquidambar formosana</name>
    <name type="common">Formosan gum</name>
    <dbReference type="NCBI Taxonomy" id="63359"/>
    <lineage>
        <taxon>Eukaryota</taxon>
        <taxon>Viridiplantae</taxon>
        <taxon>Streptophyta</taxon>
        <taxon>Embryophyta</taxon>
        <taxon>Tracheophyta</taxon>
        <taxon>Spermatophyta</taxon>
        <taxon>Magnoliopsida</taxon>
        <taxon>eudicotyledons</taxon>
        <taxon>Gunneridae</taxon>
        <taxon>Pentapetalae</taxon>
        <taxon>Saxifragales</taxon>
        <taxon>Altingiaceae</taxon>
        <taxon>Liquidambar</taxon>
    </lineage>
</organism>
<keyword evidence="3" id="KW-1185">Reference proteome</keyword>
<protein>
    <recommendedName>
        <fullName evidence="1">F-box associated beta-propeller type 3 domain-containing protein</fullName>
    </recommendedName>
</protein>
<dbReference type="InterPro" id="IPR017451">
    <property type="entry name" value="F-box-assoc_interact_dom"/>
</dbReference>
<dbReference type="SUPFAM" id="SSF50965">
    <property type="entry name" value="Galactose oxidase, central domain"/>
    <property type="match status" value="1"/>
</dbReference>
<dbReference type="PANTHER" id="PTHR31111">
    <property type="entry name" value="BNAA05G37150D PROTEIN-RELATED"/>
    <property type="match status" value="1"/>
</dbReference>
<dbReference type="PANTHER" id="PTHR31111:SF136">
    <property type="entry name" value="F-BOX ASSOCIATED DOMAIN-CONTAINING PROTEIN"/>
    <property type="match status" value="1"/>
</dbReference>
<proteinExistence type="predicted"/>
<sequence>MKYCLYALVHDASIQKYKVVVQDERVRHNRCCYAFTLGHSSSWRKLPMSGQYDHISSASVSANGKLHRLAGCYYTQGSSNGSSDFTAYEYNRSYLYSMDIATEEFMQTPTPLPHPYLSFRLLELNGSLYYLVPFMDGKVDIWVLKNWETMVWNKEHVIRPDFDLSFYSSAFAVMGETRHSKLRRLIIQDDRDLVLYELEYGEVRRILDKPKGLVSVFSHVGFLHIVHVNSLVNWH</sequence>
<comment type="caution">
    <text evidence="2">The sequence shown here is derived from an EMBL/GenBank/DDBJ whole genome shotgun (WGS) entry which is preliminary data.</text>
</comment>
<gene>
    <name evidence="2" type="ORF">L1049_011216</name>
</gene>
<evidence type="ECO:0000313" key="2">
    <source>
        <dbReference type="EMBL" id="KAK9282989.1"/>
    </source>
</evidence>
<dbReference type="Pfam" id="PF08268">
    <property type="entry name" value="FBA_3"/>
    <property type="match status" value="1"/>
</dbReference>
<dbReference type="InterPro" id="IPR013187">
    <property type="entry name" value="F-box-assoc_dom_typ3"/>
</dbReference>
<name>A0AAP0RRI1_LIQFO</name>
<feature type="domain" description="F-box associated beta-propeller type 3" evidence="1">
    <location>
        <begin position="6"/>
        <end position="177"/>
    </location>
</feature>
<evidence type="ECO:0000259" key="1">
    <source>
        <dbReference type="Pfam" id="PF08268"/>
    </source>
</evidence>